<feature type="transmembrane region" description="Helical" evidence="1">
    <location>
        <begin position="162"/>
        <end position="183"/>
    </location>
</feature>
<name>A0A1G7LXK8_CHIFI</name>
<feature type="transmembrane region" description="Helical" evidence="1">
    <location>
        <begin position="22"/>
        <end position="44"/>
    </location>
</feature>
<gene>
    <name evidence="2" type="ORF">SAMN04488121_102221</name>
</gene>
<organism evidence="2 3">
    <name type="scientific">Chitinophaga filiformis</name>
    <name type="common">Myxococcus filiformis</name>
    <name type="synonym">Flexibacter filiformis</name>
    <dbReference type="NCBI Taxonomy" id="104663"/>
    <lineage>
        <taxon>Bacteria</taxon>
        <taxon>Pseudomonadati</taxon>
        <taxon>Bacteroidota</taxon>
        <taxon>Chitinophagia</taxon>
        <taxon>Chitinophagales</taxon>
        <taxon>Chitinophagaceae</taxon>
        <taxon>Chitinophaga</taxon>
    </lineage>
</organism>
<keyword evidence="1" id="KW-0812">Transmembrane</keyword>
<sequence length="223" mass="25047">MSAFDTLAEWFTKSERTLPQRLITILIIVLCVYLANDLLGFAYYYRVNKKVENFCKLTEIINSEKIDSCGRADAMNLRHTVVMKEPYSFTLFNFLTKSWGLKSRKKSVTPPRTVTTTKTAANMSIRNDLLFLASASGIFVLLGLVLIPVLMFSSDYTVSQRIGGVIVALIIFGLVTIALNSLMNLIPTLGNNWNYNYILNATIQITLIIVIIFAITKSRNPDS</sequence>
<keyword evidence="1" id="KW-1133">Transmembrane helix</keyword>
<dbReference type="RefSeq" id="WP_089830415.1">
    <property type="nucleotide sequence ID" value="NZ_FNBN01000002.1"/>
</dbReference>
<dbReference type="EMBL" id="FNBN01000002">
    <property type="protein sequence ID" value="SDF54136.1"/>
    <property type="molecule type" value="Genomic_DNA"/>
</dbReference>
<protein>
    <submittedName>
        <fullName evidence="2">Uncharacterized protein</fullName>
    </submittedName>
</protein>
<evidence type="ECO:0000313" key="3">
    <source>
        <dbReference type="Proteomes" id="UP000199045"/>
    </source>
</evidence>
<reference evidence="2 3" key="1">
    <citation type="submission" date="2016-10" db="EMBL/GenBank/DDBJ databases">
        <authorList>
            <person name="de Groot N.N."/>
        </authorList>
    </citation>
    <scope>NUCLEOTIDE SEQUENCE [LARGE SCALE GENOMIC DNA]</scope>
    <source>
        <strain evidence="2 3">DSM 527</strain>
    </source>
</reference>
<proteinExistence type="predicted"/>
<dbReference type="AlphaFoldDB" id="A0A1G7LXK8"/>
<dbReference type="Proteomes" id="UP000199045">
    <property type="component" value="Unassembled WGS sequence"/>
</dbReference>
<evidence type="ECO:0000313" key="2">
    <source>
        <dbReference type="EMBL" id="SDF54136.1"/>
    </source>
</evidence>
<keyword evidence="1" id="KW-0472">Membrane</keyword>
<accession>A0A1G7LXK8</accession>
<dbReference type="OrthoDB" id="676153at2"/>
<feature type="transmembrane region" description="Helical" evidence="1">
    <location>
        <begin position="195"/>
        <end position="215"/>
    </location>
</feature>
<evidence type="ECO:0000256" key="1">
    <source>
        <dbReference type="SAM" id="Phobius"/>
    </source>
</evidence>
<feature type="transmembrane region" description="Helical" evidence="1">
    <location>
        <begin position="129"/>
        <end position="150"/>
    </location>
</feature>